<reference evidence="4" key="2">
    <citation type="submission" date="2023-05" db="EMBL/GenBank/DDBJ databases">
        <authorList>
            <person name="Schelkunov M.I."/>
        </authorList>
    </citation>
    <scope>NUCLEOTIDE SEQUENCE</scope>
    <source>
        <strain evidence="4">Hsosn_3</strain>
        <tissue evidence="4">Leaf</tissue>
    </source>
</reference>
<evidence type="ECO:0000259" key="3">
    <source>
        <dbReference type="PROSITE" id="PS50158"/>
    </source>
</evidence>
<proteinExistence type="predicted"/>
<evidence type="ECO:0000256" key="2">
    <source>
        <dbReference type="SAM" id="MobiDB-lite"/>
    </source>
</evidence>
<accession>A0AAD8N3R5</accession>
<dbReference type="Proteomes" id="UP001237642">
    <property type="component" value="Unassembled WGS sequence"/>
</dbReference>
<dbReference type="Pfam" id="PF08284">
    <property type="entry name" value="RVP_2"/>
    <property type="match status" value="1"/>
</dbReference>
<dbReference type="InterPro" id="IPR036875">
    <property type="entry name" value="Znf_CCHC_sf"/>
</dbReference>
<gene>
    <name evidence="4" type="ORF">POM88_013872</name>
</gene>
<dbReference type="Pfam" id="PF00098">
    <property type="entry name" value="zf-CCHC"/>
    <property type="match status" value="1"/>
</dbReference>
<dbReference type="InterPro" id="IPR001969">
    <property type="entry name" value="Aspartic_peptidase_AS"/>
</dbReference>
<dbReference type="Pfam" id="PF03732">
    <property type="entry name" value="Retrotrans_gag"/>
    <property type="match status" value="1"/>
</dbReference>
<dbReference type="PROSITE" id="PS00141">
    <property type="entry name" value="ASP_PROTEASE"/>
    <property type="match status" value="1"/>
</dbReference>
<evidence type="ECO:0000313" key="4">
    <source>
        <dbReference type="EMBL" id="KAK1394816.1"/>
    </source>
</evidence>
<dbReference type="InterPro" id="IPR032567">
    <property type="entry name" value="RTL1-rel"/>
</dbReference>
<keyword evidence="1" id="KW-0862">Zinc</keyword>
<dbReference type="PROSITE" id="PS50158">
    <property type="entry name" value="ZF_CCHC"/>
    <property type="match status" value="1"/>
</dbReference>
<dbReference type="InterPro" id="IPR021109">
    <property type="entry name" value="Peptidase_aspartic_dom_sf"/>
</dbReference>
<dbReference type="AlphaFoldDB" id="A0AAD8N3R5"/>
<dbReference type="EMBL" id="JAUIZM010000003">
    <property type="protein sequence ID" value="KAK1394816.1"/>
    <property type="molecule type" value="Genomic_DNA"/>
</dbReference>
<dbReference type="CDD" id="cd00303">
    <property type="entry name" value="retropepsin_like"/>
    <property type="match status" value="1"/>
</dbReference>
<evidence type="ECO:0000313" key="5">
    <source>
        <dbReference type="Proteomes" id="UP001237642"/>
    </source>
</evidence>
<reference evidence="4" key="1">
    <citation type="submission" date="2023-02" db="EMBL/GenBank/DDBJ databases">
        <title>Genome of toxic invasive species Heracleum sosnowskyi carries increased number of genes despite the absence of recent whole-genome duplications.</title>
        <authorList>
            <person name="Schelkunov M."/>
            <person name="Shtratnikova V."/>
            <person name="Makarenko M."/>
            <person name="Klepikova A."/>
            <person name="Omelchenko D."/>
            <person name="Novikova G."/>
            <person name="Obukhova E."/>
            <person name="Bogdanov V."/>
            <person name="Penin A."/>
            <person name="Logacheva M."/>
        </authorList>
    </citation>
    <scope>NUCLEOTIDE SEQUENCE</scope>
    <source>
        <strain evidence="4">Hsosn_3</strain>
        <tissue evidence="4">Leaf</tissue>
    </source>
</reference>
<sequence>MEISNSEDTYSVPEPKPAMHLGSTSTVFPGAPDTVPYSVYASLLRECHSLEGQTQTLSYRIDSMFDSTPTSSSASHLADRLRSLIRMGQQQLDTLPPVGSAKTTHVRMFVQMLVDELQRVVDEMEADEFKGTLDLVEAQSWLKEIEKAFALVTVGENQKTGYASYFLKGEANYWWESVRALEATEVIPWERFKKLFLDQYFPKYMQTQMELRFFELKQNELSVSEYEKKFTELSRFVPEYVDTEEKKGKRFQQGLKSWIRSRVAMFQYTTYAEVLQLAKIVEGESEQNQKEKNKKRKFGFPEEGSSQGKPVNRFVKKPGFQTTGKGRNFQKNETGNRNHGNKPSGQNQQRPSQLPIPECKSCLKKHTGTCNKVDIVCYKCQTKGHYANECGGTKQNVTGYRCGKVRHISKECKTPVKNNNLMRLTAAPIPSDPNPMNQVPIYPAPVLQVPNQQMLPYPTPTCSTPARTFNKNMKDAIQSSDVVAGTLLVNAVTAKVLIDSGATRSFISRDFVAKLGCEVRKLHEAISIMLANQDRVLADQICPQCVIEISGCHFPISLIPFQLGEFDVILGMDWLAENSVQIDCKGKKVILKSPEGRKITWKGQK</sequence>
<dbReference type="GO" id="GO:0004190">
    <property type="term" value="F:aspartic-type endopeptidase activity"/>
    <property type="evidence" value="ECO:0007669"/>
    <property type="project" value="InterPro"/>
</dbReference>
<dbReference type="GO" id="GO:0003676">
    <property type="term" value="F:nucleic acid binding"/>
    <property type="evidence" value="ECO:0007669"/>
    <property type="project" value="InterPro"/>
</dbReference>
<name>A0AAD8N3R5_9APIA</name>
<feature type="domain" description="CCHC-type" evidence="3">
    <location>
        <begin position="377"/>
        <end position="390"/>
    </location>
</feature>
<dbReference type="SUPFAM" id="SSF57756">
    <property type="entry name" value="Retrovirus zinc finger-like domains"/>
    <property type="match status" value="1"/>
</dbReference>
<feature type="region of interest" description="Disordered" evidence="2">
    <location>
        <begin position="285"/>
        <end position="353"/>
    </location>
</feature>
<organism evidence="4 5">
    <name type="scientific">Heracleum sosnowskyi</name>
    <dbReference type="NCBI Taxonomy" id="360622"/>
    <lineage>
        <taxon>Eukaryota</taxon>
        <taxon>Viridiplantae</taxon>
        <taxon>Streptophyta</taxon>
        <taxon>Embryophyta</taxon>
        <taxon>Tracheophyta</taxon>
        <taxon>Spermatophyta</taxon>
        <taxon>Magnoliopsida</taxon>
        <taxon>eudicotyledons</taxon>
        <taxon>Gunneridae</taxon>
        <taxon>Pentapetalae</taxon>
        <taxon>asterids</taxon>
        <taxon>campanulids</taxon>
        <taxon>Apiales</taxon>
        <taxon>Apiaceae</taxon>
        <taxon>Apioideae</taxon>
        <taxon>apioid superclade</taxon>
        <taxon>Tordylieae</taxon>
        <taxon>Tordyliinae</taxon>
        <taxon>Heracleum</taxon>
    </lineage>
</organism>
<dbReference type="GO" id="GO:0006508">
    <property type="term" value="P:proteolysis"/>
    <property type="evidence" value="ECO:0007669"/>
    <property type="project" value="InterPro"/>
</dbReference>
<keyword evidence="1" id="KW-0863">Zinc-finger</keyword>
<dbReference type="Gene3D" id="4.10.60.10">
    <property type="entry name" value="Zinc finger, CCHC-type"/>
    <property type="match status" value="1"/>
</dbReference>
<protein>
    <recommendedName>
        <fullName evidence="3">CCHC-type domain-containing protein</fullName>
    </recommendedName>
</protein>
<keyword evidence="5" id="KW-1185">Reference proteome</keyword>
<dbReference type="GO" id="GO:0008270">
    <property type="term" value="F:zinc ion binding"/>
    <property type="evidence" value="ECO:0007669"/>
    <property type="project" value="UniProtKB-KW"/>
</dbReference>
<evidence type="ECO:0000256" key="1">
    <source>
        <dbReference type="PROSITE-ProRule" id="PRU00047"/>
    </source>
</evidence>
<dbReference type="Gene3D" id="2.40.70.10">
    <property type="entry name" value="Acid Proteases"/>
    <property type="match status" value="1"/>
</dbReference>
<dbReference type="SUPFAM" id="SSF50630">
    <property type="entry name" value="Acid proteases"/>
    <property type="match status" value="1"/>
</dbReference>
<comment type="caution">
    <text evidence="4">The sequence shown here is derived from an EMBL/GenBank/DDBJ whole genome shotgun (WGS) entry which is preliminary data.</text>
</comment>
<dbReference type="PANTHER" id="PTHR15503:SF42">
    <property type="entry name" value="ZINC FINGER, CCHC-TYPE, RETROTRANSPOSON GAG DOMAIN, ASPARTIC PEPTIDASE DOMAIN PROTEIN-RELATED"/>
    <property type="match status" value="1"/>
</dbReference>
<dbReference type="SMART" id="SM00343">
    <property type="entry name" value="ZnF_C2HC"/>
    <property type="match status" value="2"/>
</dbReference>
<feature type="compositionally biased region" description="Polar residues" evidence="2">
    <location>
        <begin position="320"/>
        <end position="352"/>
    </location>
</feature>
<feature type="region of interest" description="Disordered" evidence="2">
    <location>
        <begin position="1"/>
        <end position="26"/>
    </location>
</feature>
<dbReference type="InterPro" id="IPR001878">
    <property type="entry name" value="Znf_CCHC"/>
</dbReference>
<dbReference type="InterPro" id="IPR005162">
    <property type="entry name" value="Retrotrans_gag_dom"/>
</dbReference>
<dbReference type="PANTHER" id="PTHR15503">
    <property type="entry name" value="LDOC1 RELATED"/>
    <property type="match status" value="1"/>
</dbReference>
<keyword evidence="1" id="KW-0479">Metal-binding</keyword>